<dbReference type="AlphaFoldDB" id="A0AAN5D844"/>
<dbReference type="CDD" id="cd09917">
    <property type="entry name" value="F-box_SF"/>
    <property type="match status" value="1"/>
</dbReference>
<comment type="caution">
    <text evidence="1">The sequence shown here is derived from an EMBL/GenBank/DDBJ whole genome shotgun (WGS) entry which is preliminary data.</text>
</comment>
<dbReference type="EMBL" id="BTRK01000006">
    <property type="protein sequence ID" value="GMR57782.1"/>
    <property type="molecule type" value="Genomic_DNA"/>
</dbReference>
<evidence type="ECO:0000313" key="2">
    <source>
        <dbReference type="Proteomes" id="UP001328107"/>
    </source>
</evidence>
<proteinExistence type="predicted"/>
<organism evidence="1 2">
    <name type="scientific">Pristionchus mayeri</name>
    <dbReference type="NCBI Taxonomy" id="1317129"/>
    <lineage>
        <taxon>Eukaryota</taxon>
        <taxon>Metazoa</taxon>
        <taxon>Ecdysozoa</taxon>
        <taxon>Nematoda</taxon>
        <taxon>Chromadorea</taxon>
        <taxon>Rhabditida</taxon>
        <taxon>Rhabditina</taxon>
        <taxon>Diplogasteromorpha</taxon>
        <taxon>Diplogasteroidea</taxon>
        <taxon>Neodiplogasteridae</taxon>
        <taxon>Pristionchus</taxon>
    </lineage>
</organism>
<gene>
    <name evidence="1" type="ORF">PMAYCL1PPCAC_27977</name>
</gene>
<accession>A0AAN5D844</accession>
<sequence length="354" mass="40735">LEMSPDSVDDLKKEMKRMEERSRGRAVPSFRLIGDRDRNELNYLNEKLRRFMYIADKTPHEPINVYCHHFPLLLLPSKLISRVFSFLSVEDRLKARVNKKLNAIELESKYYVRSLAIGDNSSSFSEDVKGMRMFGNLCLPYDMYRNDQMIMLKTDRCYSFEFLRKISRNSTIGQVSIMLNSPLNMEAYYHLCNLEADKMTIGLESYELASSIITGMFLLGLINSCKQLDVLNLGRVVTHGDLLILYNLIKMGKPKLKCVGMGVTISVWRPFLSLVGITIREGRIFSTNRDIQAFGCNEVNEDRVMYYFDNNMEISITATKSAGHRLGMRLHETQDSLRAAKAKANLVRIDLSME</sequence>
<protein>
    <recommendedName>
        <fullName evidence="3">F-box domain-containing protein</fullName>
    </recommendedName>
</protein>
<name>A0AAN5D844_9BILA</name>
<keyword evidence="2" id="KW-1185">Reference proteome</keyword>
<evidence type="ECO:0000313" key="1">
    <source>
        <dbReference type="EMBL" id="GMR57782.1"/>
    </source>
</evidence>
<reference evidence="2" key="1">
    <citation type="submission" date="2022-10" db="EMBL/GenBank/DDBJ databases">
        <title>Genome assembly of Pristionchus species.</title>
        <authorList>
            <person name="Yoshida K."/>
            <person name="Sommer R.J."/>
        </authorList>
    </citation>
    <scope>NUCLEOTIDE SEQUENCE [LARGE SCALE GENOMIC DNA]</scope>
    <source>
        <strain evidence="2">RS5460</strain>
    </source>
</reference>
<dbReference type="Proteomes" id="UP001328107">
    <property type="component" value="Unassembled WGS sequence"/>
</dbReference>
<feature type="non-terminal residue" evidence="1">
    <location>
        <position position="1"/>
    </location>
</feature>
<evidence type="ECO:0008006" key="3">
    <source>
        <dbReference type="Google" id="ProtNLM"/>
    </source>
</evidence>